<proteinExistence type="predicted"/>
<protein>
    <submittedName>
        <fullName evidence="1">Uncharacterized protein</fullName>
    </submittedName>
</protein>
<reference evidence="1" key="1">
    <citation type="submission" date="2022-03" db="EMBL/GenBank/DDBJ databases">
        <title>Draft genome sequence of Aduncisulcus paluster, a free-living microaerophilic Fornicata.</title>
        <authorList>
            <person name="Yuyama I."/>
            <person name="Kume K."/>
            <person name="Tamura T."/>
            <person name="Inagaki Y."/>
            <person name="Hashimoto T."/>
        </authorList>
    </citation>
    <scope>NUCLEOTIDE SEQUENCE</scope>
    <source>
        <strain evidence="1">NY0171</strain>
    </source>
</reference>
<organism evidence="1 2">
    <name type="scientific">Aduncisulcus paluster</name>
    <dbReference type="NCBI Taxonomy" id="2918883"/>
    <lineage>
        <taxon>Eukaryota</taxon>
        <taxon>Metamonada</taxon>
        <taxon>Carpediemonas-like organisms</taxon>
        <taxon>Aduncisulcus</taxon>
    </lineage>
</organism>
<accession>A0ABQ5KCI3</accession>
<evidence type="ECO:0000313" key="1">
    <source>
        <dbReference type="EMBL" id="GKT30259.1"/>
    </source>
</evidence>
<dbReference type="Proteomes" id="UP001057375">
    <property type="component" value="Unassembled WGS sequence"/>
</dbReference>
<comment type="caution">
    <text evidence="1">The sequence shown here is derived from an EMBL/GenBank/DDBJ whole genome shotgun (WGS) entry which is preliminary data.</text>
</comment>
<gene>
    <name evidence="1" type="ORF">ADUPG1_001452</name>
</gene>
<evidence type="ECO:0000313" key="2">
    <source>
        <dbReference type="Proteomes" id="UP001057375"/>
    </source>
</evidence>
<feature type="non-terminal residue" evidence="1">
    <location>
        <position position="218"/>
    </location>
</feature>
<dbReference type="EMBL" id="BQXS01001202">
    <property type="protein sequence ID" value="GKT30259.1"/>
    <property type="molecule type" value="Genomic_DNA"/>
</dbReference>
<keyword evidence="2" id="KW-1185">Reference proteome</keyword>
<name>A0ABQ5KCI3_9EUKA</name>
<feature type="non-terminal residue" evidence="1">
    <location>
        <position position="1"/>
    </location>
</feature>
<sequence>YRAFCDEISSNHWPFHDFRYNSLSFIPKYWTIPHAISLCSLAVSISGLPVDSDNISVVGSIEIGKDIETVVANILLPLIESEKKGEEERKKEDVEEEEEDVEILSLSSEQYVSSRFLFNFLEKLFVPDSLLLSHIKRGVVINRTILRCVPKHMKDAGEVILDRLIQHKESEPSFVRWLVGEWLITQIRSNSSSPQGIEDAISIVRNIYSLGSESLSSE</sequence>